<feature type="compositionally biased region" description="Polar residues" evidence="1">
    <location>
        <begin position="197"/>
        <end position="212"/>
    </location>
</feature>
<sequence length="241" mass="26475">MRKYENIWHKRQLVPCWVLQCIAAGIFMIAAGMILAAAAYVKNKDSQLDLSDYNYYGYNASDLVRFAAITGGVIMGFAICTIVFDIVECILYARRVLSPVALLVLACLKFLAWGVYFILAIISATRGSVGWLDILLSLVLVSTSLTQLILGAKYTHLKRKGTLDHRGNYKPAVTGHVEGGVQPGYYAGAQPTYPPSYGQQNPFNDTTYRSTSPAPPGYGQDAVYGNPQHGVEMQPQKPAHY</sequence>
<comment type="caution">
    <text evidence="3">The sequence shown here is derived from an EMBL/GenBank/DDBJ whole genome shotgun (WGS) entry which is preliminary data.</text>
</comment>
<dbReference type="EMBL" id="JAGPXC010000002">
    <property type="protein sequence ID" value="KAH6657171.1"/>
    <property type="molecule type" value="Genomic_DNA"/>
</dbReference>
<evidence type="ECO:0000313" key="3">
    <source>
        <dbReference type="EMBL" id="KAH6657171.1"/>
    </source>
</evidence>
<keyword evidence="2" id="KW-1133">Transmembrane helix</keyword>
<dbReference type="RefSeq" id="XP_045961405.1">
    <property type="nucleotide sequence ID" value="XM_046099524.1"/>
</dbReference>
<gene>
    <name evidence="3" type="ORF">BKA67DRAFT_532398</name>
</gene>
<feature type="transmembrane region" description="Helical" evidence="2">
    <location>
        <begin position="63"/>
        <end position="84"/>
    </location>
</feature>
<keyword evidence="2" id="KW-0812">Transmembrane</keyword>
<evidence type="ECO:0000256" key="1">
    <source>
        <dbReference type="SAM" id="MobiDB-lite"/>
    </source>
</evidence>
<feature type="transmembrane region" description="Helical" evidence="2">
    <location>
        <begin position="12"/>
        <end position="41"/>
    </location>
</feature>
<name>A0A9P9A1H7_9PEZI</name>
<evidence type="ECO:0000313" key="4">
    <source>
        <dbReference type="Proteomes" id="UP000758603"/>
    </source>
</evidence>
<accession>A0A9P9A1H7</accession>
<organism evidence="3 4">
    <name type="scientific">Truncatella angustata</name>
    <dbReference type="NCBI Taxonomy" id="152316"/>
    <lineage>
        <taxon>Eukaryota</taxon>
        <taxon>Fungi</taxon>
        <taxon>Dikarya</taxon>
        <taxon>Ascomycota</taxon>
        <taxon>Pezizomycotina</taxon>
        <taxon>Sordariomycetes</taxon>
        <taxon>Xylariomycetidae</taxon>
        <taxon>Amphisphaeriales</taxon>
        <taxon>Sporocadaceae</taxon>
        <taxon>Truncatella</taxon>
    </lineage>
</organism>
<dbReference type="Proteomes" id="UP000758603">
    <property type="component" value="Unassembled WGS sequence"/>
</dbReference>
<feature type="region of interest" description="Disordered" evidence="1">
    <location>
        <begin position="196"/>
        <end position="241"/>
    </location>
</feature>
<dbReference type="AlphaFoldDB" id="A0A9P9A1H7"/>
<protein>
    <submittedName>
        <fullName evidence="3">Uncharacterized protein</fullName>
    </submittedName>
</protein>
<proteinExistence type="predicted"/>
<reference evidence="3" key="1">
    <citation type="journal article" date="2021" name="Nat. Commun.">
        <title>Genetic determinants of endophytism in the Arabidopsis root mycobiome.</title>
        <authorList>
            <person name="Mesny F."/>
            <person name="Miyauchi S."/>
            <person name="Thiergart T."/>
            <person name="Pickel B."/>
            <person name="Atanasova L."/>
            <person name="Karlsson M."/>
            <person name="Huettel B."/>
            <person name="Barry K.W."/>
            <person name="Haridas S."/>
            <person name="Chen C."/>
            <person name="Bauer D."/>
            <person name="Andreopoulos W."/>
            <person name="Pangilinan J."/>
            <person name="LaButti K."/>
            <person name="Riley R."/>
            <person name="Lipzen A."/>
            <person name="Clum A."/>
            <person name="Drula E."/>
            <person name="Henrissat B."/>
            <person name="Kohler A."/>
            <person name="Grigoriev I.V."/>
            <person name="Martin F.M."/>
            <person name="Hacquard S."/>
        </authorList>
    </citation>
    <scope>NUCLEOTIDE SEQUENCE</scope>
    <source>
        <strain evidence="3">MPI-SDFR-AT-0073</strain>
    </source>
</reference>
<dbReference type="OrthoDB" id="5211263at2759"/>
<feature type="transmembrane region" description="Helical" evidence="2">
    <location>
        <begin position="128"/>
        <end position="150"/>
    </location>
</feature>
<evidence type="ECO:0000256" key="2">
    <source>
        <dbReference type="SAM" id="Phobius"/>
    </source>
</evidence>
<keyword evidence="2" id="KW-0472">Membrane</keyword>
<dbReference type="GeneID" id="70128416"/>
<feature type="transmembrane region" description="Helical" evidence="2">
    <location>
        <begin position="96"/>
        <end position="122"/>
    </location>
</feature>
<keyword evidence="4" id="KW-1185">Reference proteome</keyword>